<accession>A0AAJ0C4S9</accession>
<dbReference type="InterPro" id="IPR025533">
    <property type="entry name" value="DUF4419"/>
</dbReference>
<evidence type="ECO:0000313" key="3">
    <source>
        <dbReference type="Proteomes" id="UP001244011"/>
    </source>
</evidence>
<keyword evidence="3" id="KW-1185">Reference proteome</keyword>
<name>A0AAJ0C4S9_9PEZI</name>
<organism evidence="2 3">
    <name type="scientific">Phialemonium atrogriseum</name>
    <dbReference type="NCBI Taxonomy" id="1093897"/>
    <lineage>
        <taxon>Eukaryota</taxon>
        <taxon>Fungi</taxon>
        <taxon>Dikarya</taxon>
        <taxon>Ascomycota</taxon>
        <taxon>Pezizomycotina</taxon>
        <taxon>Sordariomycetes</taxon>
        <taxon>Sordariomycetidae</taxon>
        <taxon>Cephalothecales</taxon>
        <taxon>Cephalothecaceae</taxon>
        <taxon>Phialemonium</taxon>
    </lineage>
</organism>
<keyword evidence="1" id="KW-0732">Signal</keyword>
<gene>
    <name evidence="2" type="ORF">QBC33DRAFT_530268</name>
</gene>
<comment type="caution">
    <text evidence="2">The sequence shown here is derived from an EMBL/GenBank/DDBJ whole genome shotgun (WGS) entry which is preliminary data.</text>
</comment>
<dbReference type="EMBL" id="MU839001">
    <property type="protein sequence ID" value="KAK1770154.1"/>
    <property type="molecule type" value="Genomic_DNA"/>
</dbReference>
<dbReference type="Pfam" id="PF14388">
    <property type="entry name" value="DUF4419"/>
    <property type="match status" value="1"/>
</dbReference>
<reference evidence="2" key="1">
    <citation type="submission" date="2023-06" db="EMBL/GenBank/DDBJ databases">
        <title>Genome-scale phylogeny and comparative genomics of the fungal order Sordariales.</title>
        <authorList>
            <consortium name="Lawrence Berkeley National Laboratory"/>
            <person name="Hensen N."/>
            <person name="Bonometti L."/>
            <person name="Westerberg I."/>
            <person name="Brannstrom I.O."/>
            <person name="Guillou S."/>
            <person name="Cros-Aarteil S."/>
            <person name="Calhoun S."/>
            <person name="Haridas S."/>
            <person name="Kuo A."/>
            <person name="Mondo S."/>
            <person name="Pangilinan J."/>
            <person name="Riley R."/>
            <person name="Labutti K."/>
            <person name="Andreopoulos B."/>
            <person name="Lipzen A."/>
            <person name="Chen C."/>
            <person name="Yanf M."/>
            <person name="Daum C."/>
            <person name="Ng V."/>
            <person name="Clum A."/>
            <person name="Steindorff A."/>
            <person name="Ohm R."/>
            <person name="Martin F."/>
            <person name="Silar P."/>
            <person name="Natvig D."/>
            <person name="Lalanne C."/>
            <person name="Gautier V."/>
            <person name="Ament-Velasquez S.L."/>
            <person name="Kruys A."/>
            <person name="Hutchinson M.I."/>
            <person name="Powell A.J."/>
            <person name="Barry K."/>
            <person name="Miller A.N."/>
            <person name="Grigoriev I.V."/>
            <person name="Debuchy R."/>
            <person name="Gladieux P."/>
            <person name="Thoren M.H."/>
            <person name="Johannesson H."/>
        </authorList>
    </citation>
    <scope>NUCLEOTIDE SEQUENCE</scope>
    <source>
        <strain evidence="2">8032-3</strain>
    </source>
</reference>
<dbReference type="GeneID" id="85310405"/>
<proteinExistence type="predicted"/>
<feature type="signal peptide" evidence="1">
    <location>
        <begin position="1"/>
        <end position="18"/>
    </location>
</feature>
<protein>
    <submittedName>
        <fullName evidence="2">Uncharacterized protein</fullName>
    </submittedName>
</protein>
<evidence type="ECO:0000313" key="2">
    <source>
        <dbReference type="EMBL" id="KAK1770154.1"/>
    </source>
</evidence>
<dbReference type="RefSeq" id="XP_060286367.1">
    <property type="nucleotide sequence ID" value="XM_060427218.1"/>
</dbReference>
<dbReference type="PANTHER" id="PTHR31252">
    <property type="entry name" value="DUF4419 DOMAIN-CONTAINING PROTEIN"/>
    <property type="match status" value="1"/>
</dbReference>
<dbReference type="Proteomes" id="UP001244011">
    <property type="component" value="Unassembled WGS sequence"/>
</dbReference>
<sequence>MLLRGLLVAASFAILSHGVTIIPGGEPKPYTGAVGVSSVDEFFRLSAGNEFLNNSAEVLMSSFDNGPLSKDDGIHASGDSFIRGAIQAWGEHLHLVIRPEEVWFTILVQMNFYMNAHAEDLRDMFVDHDGQELIYIEDLTWHDVLLRFQDEIQSRVKTDWLLDWLTPNFTTSTADDAMTANILMMGLTKAYFSFEGSIICGLPSVTLLGTQSDWSALLAKLDRLPAFGPDPAAYKTRLTPILSRFVSSFADPDAPATRAFWRQIVSATPSHVCGAPPYHVSGWITGFYFWDAEGAPFARAGEEGGLALDGVTYPSLDLTRNVPAGYARAPLVMHDYGGEERFQAFVAAGTLGKRIVAGAPEGYGAAVERAAAAAGGAVVDGEGEAYEESEHGTLMPLSSWMLYGPVEHDGPEQRWVAEQELSDLTAAIRSNFNETQCAANV</sequence>
<dbReference type="AlphaFoldDB" id="A0AAJ0C4S9"/>
<evidence type="ECO:0000256" key="1">
    <source>
        <dbReference type="SAM" id="SignalP"/>
    </source>
</evidence>
<feature type="chain" id="PRO_5042500455" evidence="1">
    <location>
        <begin position="19"/>
        <end position="441"/>
    </location>
</feature>
<dbReference type="PANTHER" id="PTHR31252:SF11">
    <property type="entry name" value="DUF4419 DOMAIN-CONTAINING PROTEIN"/>
    <property type="match status" value="1"/>
</dbReference>